<dbReference type="AlphaFoldDB" id="A0A183BUB7"/>
<dbReference type="WBParaSite" id="GPLIN_000420300">
    <property type="protein sequence ID" value="GPLIN_000420300"/>
    <property type="gene ID" value="GPLIN_000420300"/>
</dbReference>
<reference evidence="2" key="2">
    <citation type="submission" date="2016-06" db="UniProtKB">
        <authorList>
            <consortium name="WormBaseParasite"/>
        </authorList>
    </citation>
    <scope>IDENTIFICATION</scope>
</reference>
<accession>A0A183BUB7</accession>
<protein>
    <submittedName>
        <fullName evidence="2">CHCH domain-containing protein</fullName>
    </submittedName>
</protein>
<sequence>MCLDEFDEAKLTSEKCPKFLKCLQRKHSDVEALGKCIPKDVHNQEECNAPLPPIENATEDQGPLGPLGELGGSGFKSICPKYCAIDGGVFLEDGTRR</sequence>
<evidence type="ECO:0000313" key="1">
    <source>
        <dbReference type="Proteomes" id="UP000050741"/>
    </source>
</evidence>
<proteinExistence type="predicted"/>
<organism evidence="1 2">
    <name type="scientific">Globodera pallida</name>
    <name type="common">Potato cyst nematode worm</name>
    <name type="synonym">Heterodera pallida</name>
    <dbReference type="NCBI Taxonomy" id="36090"/>
    <lineage>
        <taxon>Eukaryota</taxon>
        <taxon>Metazoa</taxon>
        <taxon>Ecdysozoa</taxon>
        <taxon>Nematoda</taxon>
        <taxon>Chromadorea</taxon>
        <taxon>Rhabditida</taxon>
        <taxon>Tylenchina</taxon>
        <taxon>Tylenchomorpha</taxon>
        <taxon>Tylenchoidea</taxon>
        <taxon>Heteroderidae</taxon>
        <taxon>Heteroderinae</taxon>
        <taxon>Globodera</taxon>
    </lineage>
</organism>
<keyword evidence="1" id="KW-1185">Reference proteome</keyword>
<reference evidence="1" key="1">
    <citation type="submission" date="2014-05" db="EMBL/GenBank/DDBJ databases">
        <title>The genome and life-stage specific transcriptomes of Globodera pallida elucidate key aspects of plant parasitism by a cyst nematode.</title>
        <authorList>
            <person name="Cotton J.A."/>
            <person name="Lilley C.J."/>
            <person name="Jones L.M."/>
            <person name="Kikuchi T."/>
            <person name="Reid A.J."/>
            <person name="Thorpe P."/>
            <person name="Tsai I.J."/>
            <person name="Beasley H."/>
            <person name="Blok V."/>
            <person name="Cock P.J.A."/>
            <person name="Van den Akker S.E."/>
            <person name="Holroyd N."/>
            <person name="Hunt M."/>
            <person name="Mantelin S."/>
            <person name="Naghra H."/>
            <person name="Pain A."/>
            <person name="Palomares-Rius J.E."/>
            <person name="Zarowiecki M."/>
            <person name="Berriman M."/>
            <person name="Jones J.T."/>
            <person name="Urwin P.E."/>
        </authorList>
    </citation>
    <scope>NUCLEOTIDE SEQUENCE [LARGE SCALE GENOMIC DNA]</scope>
    <source>
        <strain evidence="1">Lindley</strain>
    </source>
</reference>
<evidence type="ECO:0000313" key="2">
    <source>
        <dbReference type="WBParaSite" id="GPLIN_000420300"/>
    </source>
</evidence>
<name>A0A183BUB7_GLOPA</name>
<dbReference type="Proteomes" id="UP000050741">
    <property type="component" value="Unassembled WGS sequence"/>
</dbReference>